<evidence type="ECO:0000256" key="1">
    <source>
        <dbReference type="ARBA" id="ARBA00022598"/>
    </source>
</evidence>
<dbReference type="Proteomes" id="UP000264071">
    <property type="component" value="Unassembled WGS sequence"/>
</dbReference>
<dbReference type="OMA" id="VELACCH"/>
<accession>A0A3D4V879</accession>
<dbReference type="NCBIfam" id="TIGR00121">
    <property type="entry name" value="birA_ligase"/>
    <property type="match status" value="1"/>
</dbReference>
<dbReference type="InterPro" id="IPR004408">
    <property type="entry name" value="Biotin_CoA_COase_ligase"/>
</dbReference>
<dbReference type="PROSITE" id="PS51733">
    <property type="entry name" value="BPL_LPL_CATALYTIC"/>
    <property type="match status" value="1"/>
</dbReference>
<dbReference type="GO" id="GO:0004077">
    <property type="term" value="F:biotin--[biotin carboxyl-carrier protein] ligase activity"/>
    <property type="evidence" value="ECO:0007669"/>
    <property type="project" value="InterPro"/>
</dbReference>
<protein>
    <submittedName>
        <fullName evidence="3">Biotin--[acetyl-CoA-carboxylase] ligase</fullName>
    </submittedName>
</protein>
<proteinExistence type="predicted"/>
<dbReference type="Gene3D" id="3.30.930.10">
    <property type="entry name" value="Bira Bifunctional Protein, Domain 2"/>
    <property type="match status" value="1"/>
</dbReference>
<evidence type="ECO:0000313" key="4">
    <source>
        <dbReference type="Proteomes" id="UP000264071"/>
    </source>
</evidence>
<keyword evidence="1 3" id="KW-0436">Ligase</keyword>
<dbReference type="InterPro" id="IPR004143">
    <property type="entry name" value="BPL_LPL_catalytic"/>
</dbReference>
<dbReference type="InterPro" id="IPR045864">
    <property type="entry name" value="aa-tRNA-synth_II/BPL/LPL"/>
</dbReference>
<dbReference type="GO" id="GO:0005737">
    <property type="term" value="C:cytoplasm"/>
    <property type="evidence" value="ECO:0007669"/>
    <property type="project" value="TreeGrafter"/>
</dbReference>
<organism evidence="3 4">
    <name type="scientific">Gemmatimonas aurantiaca</name>
    <dbReference type="NCBI Taxonomy" id="173480"/>
    <lineage>
        <taxon>Bacteria</taxon>
        <taxon>Pseudomonadati</taxon>
        <taxon>Gemmatimonadota</taxon>
        <taxon>Gemmatimonadia</taxon>
        <taxon>Gemmatimonadales</taxon>
        <taxon>Gemmatimonadaceae</taxon>
        <taxon>Gemmatimonas</taxon>
    </lineage>
</organism>
<dbReference type="PANTHER" id="PTHR12835">
    <property type="entry name" value="BIOTIN PROTEIN LIGASE"/>
    <property type="match status" value="1"/>
</dbReference>
<evidence type="ECO:0000313" key="3">
    <source>
        <dbReference type="EMBL" id="HCT57301.1"/>
    </source>
</evidence>
<evidence type="ECO:0000259" key="2">
    <source>
        <dbReference type="PROSITE" id="PS51733"/>
    </source>
</evidence>
<reference evidence="3 4" key="1">
    <citation type="journal article" date="2018" name="Nat. Biotechnol.">
        <title>A standardized bacterial taxonomy based on genome phylogeny substantially revises the tree of life.</title>
        <authorList>
            <person name="Parks D.H."/>
            <person name="Chuvochina M."/>
            <person name="Waite D.W."/>
            <person name="Rinke C."/>
            <person name="Skarshewski A."/>
            <person name="Chaumeil P.A."/>
            <person name="Hugenholtz P."/>
        </authorList>
    </citation>
    <scope>NUCLEOTIDE SEQUENCE [LARGE SCALE GENOMIC DNA]</scope>
    <source>
        <strain evidence="3">UBA8844</strain>
    </source>
</reference>
<dbReference type="CDD" id="cd16442">
    <property type="entry name" value="BPL"/>
    <property type="match status" value="1"/>
</dbReference>
<gene>
    <name evidence="3" type="ORF">DGD08_08835</name>
</gene>
<comment type="caution">
    <text evidence="3">The sequence shown here is derived from an EMBL/GenBank/DDBJ whole genome shotgun (WGS) entry which is preliminary data.</text>
</comment>
<dbReference type="AlphaFoldDB" id="A0A3D4V879"/>
<dbReference type="Pfam" id="PF03099">
    <property type="entry name" value="BPL_LplA_LipB"/>
    <property type="match status" value="1"/>
</dbReference>
<feature type="domain" description="BPL/LPL catalytic" evidence="2">
    <location>
        <begin position="7"/>
        <end position="183"/>
    </location>
</feature>
<dbReference type="PANTHER" id="PTHR12835:SF5">
    <property type="entry name" value="BIOTIN--PROTEIN LIGASE"/>
    <property type="match status" value="1"/>
</dbReference>
<dbReference type="SUPFAM" id="SSF55681">
    <property type="entry name" value="Class II aaRS and biotin synthetases"/>
    <property type="match status" value="1"/>
</dbReference>
<dbReference type="EMBL" id="DPIY01000008">
    <property type="protein sequence ID" value="HCT57301.1"/>
    <property type="molecule type" value="Genomic_DNA"/>
</dbReference>
<name>A0A3D4V879_9BACT</name>
<sequence>MATPPAAHVIAAAGLVAIDYHESVSSTMDVAHALAVSGAPSGTAVLASEQTQGRGRGGHTWQAEPDAGLWLTLIERPTDARALDVLSLRIGLALAEALTPLVEGAVQLKWPNDLYVGARKLAGILIEARWRDGRPEWAAIGVGINRRIPEHFQQAAHVRLDVSRDELLIVAVRAMRLAAAGTGPLSARECAAWDARDLARGRRVVAPVAGEVTGVSPTGAVRIRDDAGVEHAVHSGSLQFL</sequence>